<dbReference type="RefSeq" id="WP_091120889.1">
    <property type="nucleotide sequence ID" value="NZ_FMBA01000007.1"/>
</dbReference>
<feature type="signal peptide" evidence="1">
    <location>
        <begin position="1"/>
        <end position="19"/>
    </location>
</feature>
<dbReference type="AlphaFoldDB" id="A0A1C3ZZ30"/>
<dbReference type="OrthoDB" id="9808097at2"/>
<evidence type="ECO:0000256" key="1">
    <source>
        <dbReference type="SAM" id="SignalP"/>
    </source>
</evidence>
<evidence type="ECO:0000313" key="3">
    <source>
        <dbReference type="Proteomes" id="UP000199698"/>
    </source>
</evidence>
<feature type="chain" id="PRO_5008688366" description="Lipoprotein" evidence="1">
    <location>
        <begin position="20"/>
        <end position="181"/>
    </location>
</feature>
<dbReference type="EMBL" id="FMBA01000007">
    <property type="protein sequence ID" value="SCB87542.1"/>
    <property type="molecule type" value="Genomic_DNA"/>
</dbReference>
<proteinExistence type="predicted"/>
<sequence>MKKIILLLIICLVLTTCNKAPLEKILNDIEENSIKTIKLTDYTDFKWDEVWLISGNISGYYLKFMRDQGIDVKKVQYSDTNTDFGIYQEHSDTIVYVYNKKVVYYEFPPDNRDREFYSLAPVVPYALLDLKLPLGQIIILSNKNSECEVNHKELIPLKPIKIYENMDAELRCRDNLRNYCK</sequence>
<keyword evidence="1" id="KW-0732">Signal</keyword>
<name>A0A1C3ZZ30_9GAMM</name>
<organism evidence="2 3">
    <name type="scientific">Gilliamella intestini</name>
    <dbReference type="NCBI Taxonomy" id="1798183"/>
    <lineage>
        <taxon>Bacteria</taxon>
        <taxon>Pseudomonadati</taxon>
        <taxon>Pseudomonadota</taxon>
        <taxon>Gammaproteobacteria</taxon>
        <taxon>Orbales</taxon>
        <taxon>Orbaceae</taxon>
        <taxon>Gilliamella</taxon>
    </lineage>
</organism>
<accession>A0A1C3ZZ30</accession>
<dbReference type="Proteomes" id="UP000199698">
    <property type="component" value="Unassembled WGS sequence"/>
</dbReference>
<evidence type="ECO:0008006" key="4">
    <source>
        <dbReference type="Google" id="ProtNLM"/>
    </source>
</evidence>
<reference evidence="3" key="1">
    <citation type="submission" date="2016-08" db="EMBL/GenBank/DDBJ databases">
        <authorList>
            <person name="Varghese N."/>
            <person name="Submissions Spin"/>
        </authorList>
    </citation>
    <scope>NUCLEOTIDE SEQUENCE [LARGE SCALE GENOMIC DNA]</scope>
    <source>
        <strain evidence="3">R-53144</strain>
    </source>
</reference>
<keyword evidence="3" id="KW-1185">Reference proteome</keyword>
<evidence type="ECO:0000313" key="2">
    <source>
        <dbReference type="EMBL" id="SCB87542.1"/>
    </source>
</evidence>
<protein>
    <recommendedName>
        <fullName evidence="4">Lipoprotein</fullName>
    </recommendedName>
</protein>
<gene>
    <name evidence="2" type="ORF">GA0061080_100746</name>
</gene>